<name>A0A2T0AE58_RHOTO</name>
<dbReference type="InterPro" id="IPR036920">
    <property type="entry name" value="Ribosomal_uL16_sf"/>
</dbReference>
<comment type="similarity">
    <text evidence="1 4">Belongs to the universal ribosomal protein uL16 family.</text>
</comment>
<dbReference type="CDD" id="cd01433">
    <property type="entry name" value="Ribosomal_L16_L10e"/>
    <property type="match status" value="1"/>
</dbReference>
<dbReference type="Pfam" id="PF00252">
    <property type="entry name" value="Ribosomal_L16"/>
    <property type="match status" value="1"/>
</dbReference>
<dbReference type="GO" id="GO:0003735">
    <property type="term" value="F:structural constituent of ribosome"/>
    <property type="evidence" value="ECO:0007669"/>
    <property type="project" value="InterPro"/>
</dbReference>
<dbReference type="PRINTS" id="PR00060">
    <property type="entry name" value="RIBOSOMALL16"/>
</dbReference>
<proteinExistence type="inferred from homology"/>
<reference evidence="5 6" key="1">
    <citation type="journal article" date="2018" name="Elife">
        <title>Functional genomics of lipid metabolism in the oleaginous yeast Rhodosporidium toruloides.</title>
        <authorList>
            <person name="Coradetti S.T."/>
            <person name="Pinel D."/>
            <person name="Geiselman G."/>
            <person name="Ito M."/>
            <person name="Mondo S."/>
            <person name="Reilly M.C."/>
            <person name="Cheng Y.F."/>
            <person name="Bauer S."/>
            <person name="Grigoriev I."/>
            <person name="Gladden J.M."/>
            <person name="Simmons B.A."/>
            <person name="Brem R."/>
            <person name="Arkin A.P."/>
            <person name="Skerker J.M."/>
        </authorList>
    </citation>
    <scope>NUCLEOTIDE SEQUENCE [LARGE SCALE GENOMIC DNA]</scope>
    <source>
        <strain evidence="5 6">NBRC 0880</strain>
    </source>
</reference>
<evidence type="ECO:0000256" key="4">
    <source>
        <dbReference type="RuleBase" id="RU004413"/>
    </source>
</evidence>
<protein>
    <submittedName>
        <fullName evidence="5">Ribosomal protein L16p/L10e-domain containing protein</fullName>
    </submittedName>
</protein>
<dbReference type="PROSITE" id="PS00701">
    <property type="entry name" value="RIBOSOMAL_L16_2"/>
    <property type="match status" value="1"/>
</dbReference>
<dbReference type="GO" id="GO:0019843">
    <property type="term" value="F:rRNA binding"/>
    <property type="evidence" value="ECO:0007669"/>
    <property type="project" value="InterPro"/>
</dbReference>
<dbReference type="InterPro" id="IPR020798">
    <property type="entry name" value="Ribosomal_uL16_CS"/>
</dbReference>
<dbReference type="NCBIfam" id="TIGR01164">
    <property type="entry name" value="rplP_bact"/>
    <property type="match status" value="1"/>
</dbReference>
<dbReference type="InterPro" id="IPR000114">
    <property type="entry name" value="Ribosomal_uL16_bact-type"/>
</dbReference>
<evidence type="ECO:0000313" key="6">
    <source>
        <dbReference type="Proteomes" id="UP000239560"/>
    </source>
</evidence>
<sequence length="256" mass="27489">MTSLFNGASTLASSFRRLSLASSSSTLLAPAKASNALFQPRNVLQVRNKALMPRRVKHRKSATGRVAVALGGSIKGTVLEHGDYGLRANQATRLTAKHLEVCEATLKKALKPIRGCQIWLRLFPDIPICIKGNETRMGKGKGTFEYWGTRARMGKVILEIGGPNLRPEMAKTGDFPPSRLPSLVLTLLTPYLRTVLRLASAKLPCTTEFIDRNSSARLGYALVPHVPAKSPVTTRGALAAAQAADSAPVEAPAPTL</sequence>
<keyword evidence="2 4" id="KW-0689">Ribosomal protein</keyword>
<evidence type="ECO:0000256" key="3">
    <source>
        <dbReference type="ARBA" id="ARBA00023274"/>
    </source>
</evidence>
<dbReference type="InterPro" id="IPR047873">
    <property type="entry name" value="Ribosomal_uL16"/>
</dbReference>
<comment type="caution">
    <text evidence="5">The sequence shown here is derived from an EMBL/GenBank/DDBJ whole genome shotgun (WGS) entry which is preliminary data.</text>
</comment>
<dbReference type="PANTHER" id="PTHR12220">
    <property type="entry name" value="50S/60S RIBOSOMAL PROTEIN L16"/>
    <property type="match status" value="1"/>
</dbReference>
<keyword evidence="3 4" id="KW-0687">Ribonucleoprotein</keyword>
<evidence type="ECO:0000256" key="2">
    <source>
        <dbReference type="ARBA" id="ARBA00022980"/>
    </source>
</evidence>
<gene>
    <name evidence="5" type="ORF">AAT19DRAFT_13318</name>
</gene>
<dbReference type="PANTHER" id="PTHR12220:SF13">
    <property type="entry name" value="LARGE RIBOSOMAL SUBUNIT PROTEIN UL16M"/>
    <property type="match status" value="1"/>
</dbReference>
<accession>A0A2T0AE58</accession>
<dbReference type="InterPro" id="IPR016180">
    <property type="entry name" value="Ribosomal_uL16_dom"/>
</dbReference>
<dbReference type="EMBL" id="LCTV02000003">
    <property type="protein sequence ID" value="PRQ76296.1"/>
    <property type="molecule type" value="Genomic_DNA"/>
</dbReference>
<evidence type="ECO:0000256" key="1">
    <source>
        <dbReference type="ARBA" id="ARBA00008931"/>
    </source>
</evidence>
<dbReference type="GO" id="GO:0005762">
    <property type="term" value="C:mitochondrial large ribosomal subunit"/>
    <property type="evidence" value="ECO:0007669"/>
    <property type="project" value="TreeGrafter"/>
</dbReference>
<dbReference type="AlphaFoldDB" id="A0A2T0AE58"/>
<dbReference type="SUPFAM" id="SSF54686">
    <property type="entry name" value="Ribosomal protein L16p/L10e"/>
    <property type="match status" value="1"/>
</dbReference>
<evidence type="ECO:0000313" key="5">
    <source>
        <dbReference type="EMBL" id="PRQ76296.1"/>
    </source>
</evidence>
<dbReference type="Gene3D" id="3.90.1170.10">
    <property type="entry name" value="Ribosomal protein L10e/L16"/>
    <property type="match status" value="1"/>
</dbReference>
<dbReference type="OrthoDB" id="268521at2759"/>
<organism evidence="5 6">
    <name type="scientific">Rhodotorula toruloides</name>
    <name type="common">Yeast</name>
    <name type="synonym">Rhodosporidium toruloides</name>
    <dbReference type="NCBI Taxonomy" id="5286"/>
    <lineage>
        <taxon>Eukaryota</taxon>
        <taxon>Fungi</taxon>
        <taxon>Dikarya</taxon>
        <taxon>Basidiomycota</taxon>
        <taxon>Pucciniomycotina</taxon>
        <taxon>Microbotryomycetes</taxon>
        <taxon>Sporidiobolales</taxon>
        <taxon>Sporidiobolaceae</taxon>
        <taxon>Rhodotorula</taxon>
    </lineage>
</organism>
<dbReference type="GO" id="GO:0032543">
    <property type="term" value="P:mitochondrial translation"/>
    <property type="evidence" value="ECO:0007669"/>
    <property type="project" value="TreeGrafter"/>
</dbReference>
<dbReference type="Proteomes" id="UP000239560">
    <property type="component" value="Unassembled WGS sequence"/>
</dbReference>